<proteinExistence type="predicted"/>
<gene>
    <name evidence="1" type="ORF">CesoFtcFv8_002870</name>
</gene>
<dbReference type="EMBL" id="JAULUE010002047">
    <property type="protein sequence ID" value="KAK5913049.1"/>
    <property type="molecule type" value="Genomic_DNA"/>
</dbReference>
<dbReference type="AlphaFoldDB" id="A0AAN8D0R8"/>
<evidence type="ECO:0000313" key="1">
    <source>
        <dbReference type="EMBL" id="KAK5913049.1"/>
    </source>
</evidence>
<organism evidence="1 2">
    <name type="scientific">Champsocephalus esox</name>
    <name type="common">pike icefish</name>
    <dbReference type="NCBI Taxonomy" id="159716"/>
    <lineage>
        <taxon>Eukaryota</taxon>
        <taxon>Metazoa</taxon>
        <taxon>Chordata</taxon>
        <taxon>Craniata</taxon>
        <taxon>Vertebrata</taxon>
        <taxon>Euteleostomi</taxon>
        <taxon>Actinopterygii</taxon>
        <taxon>Neopterygii</taxon>
        <taxon>Teleostei</taxon>
        <taxon>Neoteleostei</taxon>
        <taxon>Acanthomorphata</taxon>
        <taxon>Eupercaria</taxon>
        <taxon>Perciformes</taxon>
        <taxon>Notothenioidei</taxon>
        <taxon>Channichthyidae</taxon>
        <taxon>Champsocephalus</taxon>
    </lineage>
</organism>
<protein>
    <submittedName>
        <fullName evidence="1">Uncharacterized protein</fullName>
    </submittedName>
</protein>
<name>A0AAN8D0R8_9TELE</name>
<reference evidence="1 2" key="1">
    <citation type="journal article" date="2023" name="Mol. Biol. Evol.">
        <title>Genomics of Secondarily Temperate Adaptation in the Only Non-Antarctic Icefish.</title>
        <authorList>
            <person name="Rivera-Colon A.G."/>
            <person name="Rayamajhi N."/>
            <person name="Minhas B.F."/>
            <person name="Madrigal G."/>
            <person name="Bilyk K.T."/>
            <person name="Yoon V."/>
            <person name="Hune M."/>
            <person name="Gregory S."/>
            <person name="Cheng C.H.C."/>
            <person name="Catchen J.M."/>
        </authorList>
    </citation>
    <scope>NUCLEOTIDE SEQUENCE [LARGE SCALE GENOMIC DNA]</scope>
    <source>
        <strain evidence="1">JC2023a</strain>
    </source>
</reference>
<sequence length="71" mass="8223">MWISSMSLRYRVKWASALKDHFLVIVPGSTGQLWVFPHSGSYTMRCWEWCGLMGRAIDPIQHQCPHSRSNS</sequence>
<accession>A0AAN8D0R8</accession>
<keyword evidence="2" id="KW-1185">Reference proteome</keyword>
<evidence type="ECO:0000313" key="2">
    <source>
        <dbReference type="Proteomes" id="UP001335648"/>
    </source>
</evidence>
<comment type="caution">
    <text evidence="1">The sequence shown here is derived from an EMBL/GenBank/DDBJ whole genome shotgun (WGS) entry which is preliminary data.</text>
</comment>
<dbReference type="Proteomes" id="UP001335648">
    <property type="component" value="Unassembled WGS sequence"/>
</dbReference>